<organism evidence="2 3">
    <name type="scientific">Saitozyma podzolica</name>
    <dbReference type="NCBI Taxonomy" id="1890683"/>
    <lineage>
        <taxon>Eukaryota</taxon>
        <taxon>Fungi</taxon>
        <taxon>Dikarya</taxon>
        <taxon>Basidiomycota</taxon>
        <taxon>Agaricomycotina</taxon>
        <taxon>Tremellomycetes</taxon>
        <taxon>Tremellales</taxon>
        <taxon>Trimorphomycetaceae</taxon>
        <taxon>Saitozyma</taxon>
    </lineage>
</organism>
<feature type="compositionally biased region" description="Polar residues" evidence="1">
    <location>
        <begin position="144"/>
        <end position="153"/>
    </location>
</feature>
<comment type="caution">
    <text evidence="2">The sequence shown here is derived from an EMBL/GenBank/DDBJ whole genome shotgun (WGS) entry which is preliminary data.</text>
</comment>
<dbReference type="AlphaFoldDB" id="A0A427YJP4"/>
<feature type="region of interest" description="Disordered" evidence="1">
    <location>
        <begin position="363"/>
        <end position="393"/>
    </location>
</feature>
<proteinExistence type="predicted"/>
<feature type="region of interest" description="Disordered" evidence="1">
    <location>
        <begin position="429"/>
        <end position="585"/>
    </location>
</feature>
<evidence type="ECO:0000313" key="3">
    <source>
        <dbReference type="Proteomes" id="UP000279259"/>
    </source>
</evidence>
<feature type="compositionally biased region" description="Gly residues" evidence="1">
    <location>
        <begin position="626"/>
        <end position="640"/>
    </location>
</feature>
<reference evidence="2 3" key="1">
    <citation type="submission" date="2018-11" db="EMBL/GenBank/DDBJ databases">
        <title>Genome sequence of Saitozyma podzolica DSM 27192.</title>
        <authorList>
            <person name="Aliyu H."/>
            <person name="Gorte O."/>
            <person name="Ochsenreither K."/>
        </authorList>
    </citation>
    <scope>NUCLEOTIDE SEQUENCE [LARGE SCALE GENOMIC DNA]</scope>
    <source>
        <strain evidence="2 3">DSM 27192</strain>
    </source>
</reference>
<sequence>MAATTSAPPGKIGLTPAEAYANAHYPMRRDKEKQTGHVPGGSTGSGGGGGGGVGGKPIFEWITRKLGARRASIGSGSPSSSATPSRLSSMAHRKPYAHAHTKPTAHGTGASVSPGPGAGAVGGNAAPATPTVAGPTILGPRPTRQLSPAQIFTSAAPAPRRDSASRSESHSLRSYSQSYKGYTESARRAANNPYPSIPVPLRRDSTIESSGPSISFITRSRTPSIRSNRSMSSSLRPRISYADDGSGSGSLRLAGQMADEDASVRPIPPSHPASPTPSTSFLSRSASASLLAPQIAHRSPSPTHPIRPRPETHHSASSAGAEFSFTSSEPDEGPGRQSRQNSTSTKQTTIVSFDSGPHIAHIAQSPIAGPAGPASSSNHAGPSTLPPSPLRGSIARDMISMTPAKEVRPGHRAQAVDPKAATISLVQAPKRSAPHPRDNPHPASPPEPNASTLTLASSTFAAPPPGTSWTPSITPSGMYSPISSIPSPHTPQSGLGPVPGQLPNHRAPSIHMLRENPNPPTNHNHSVGRPPSLATSPSVTWAPGPGSERPGSVYEYPPSLHPTLGTSMRTGGGWGRGPVADRDASVRAVRRKGSWESYESGWSWRGGSGVGAGGAVGVNGVAGSVSGYGLGQSVGPGVGSGSASASASASAAASLNHGPGALASPIEVEGSSLDQPGQEAAAPDFSSTRNGAGARPEQGPGTEQAENGPSRDLTHDTPMLGQGSSGMTGVVGATDTPDVAFSEPAHLVPPTDVTPGGSTILNGAGMVQDRETERESLYTRESLCTRESLYTRESFVTARSTGSVDG</sequence>
<feature type="compositionally biased region" description="Low complexity" evidence="1">
    <location>
        <begin position="276"/>
        <end position="292"/>
    </location>
</feature>
<accession>A0A427YJP4</accession>
<feature type="region of interest" description="Disordered" evidence="1">
    <location>
        <begin position="1"/>
        <end position="348"/>
    </location>
</feature>
<evidence type="ECO:0000313" key="2">
    <source>
        <dbReference type="EMBL" id="RSH91315.1"/>
    </source>
</evidence>
<feature type="region of interest" description="Disordered" evidence="1">
    <location>
        <begin position="620"/>
        <end position="725"/>
    </location>
</feature>
<gene>
    <name evidence="2" type="ORF">EHS25_009614</name>
</gene>
<evidence type="ECO:0000256" key="1">
    <source>
        <dbReference type="SAM" id="MobiDB-lite"/>
    </source>
</evidence>
<feature type="compositionally biased region" description="Polar residues" evidence="1">
    <location>
        <begin position="337"/>
        <end position="348"/>
    </location>
</feature>
<feature type="compositionally biased region" description="Pro residues" evidence="1">
    <location>
        <begin position="266"/>
        <end position="275"/>
    </location>
</feature>
<dbReference type="OrthoDB" id="2565314at2759"/>
<feature type="compositionally biased region" description="Gly residues" evidence="1">
    <location>
        <begin position="38"/>
        <end position="55"/>
    </location>
</feature>
<feature type="compositionally biased region" description="Basic residues" evidence="1">
    <location>
        <begin position="91"/>
        <end position="103"/>
    </location>
</feature>
<feature type="compositionally biased region" description="Low complexity" evidence="1">
    <location>
        <begin position="69"/>
        <end position="89"/>
    </location>
</feature>
<dbReference type="EMBL" id="RSCD01000008">
    <property type="protein sequence ID" value="RSH91315.1"/>
    <property type="molecule type" value="Genomic_DNA"/>
</dbReference>
<dbReference type="Proteomes" id="UP000279259">
    <property type="component" value="Unassembled WGS sequence"/>
</dbReference>
<feature type="compositionally biased region" description="Low complexity" evidence="1">
    <location>
        <begin position="123"/>
        <end position="136"/>
    </location>
</feature>
<feature type="compositionally biased region" description="Low complexity" evidence="1">
    <location>
        <begin position="224"/>
        <end position="238"/>
    </location>
</feature>
<feature type="compositionally biased region" description="Polar residues" evidence="1">
    <location>
        <begin position="449"/>
        <end position="460"/>
    </location>
</feature>
<feature type="compositionally biased region" description="Polar residues" evidence="1">
    <location>
        <begin position="207"/>
        <end position="223"/>
    </location>
</feature>
<name>A0A427YJP4_9TREE</name>
<keyword evidence="3" id="KW-1185">Reference proteome</keyword>
<feature type="compositionally biased region" description="Basic and acidic residues" evidence="1">
    <location>
        <begin position="159"/>
        <end position="171"/>
    </location>
</feature>
<feature type="compositionally biased region" description="Low complexity" evidence="1">
    <location>
        <begin position="641"/>
        <end position="654"/>
    </location>
</feature>
<protein>
    <submittedName>
        <fullName evidence="2">Uncharacterized protein</fullName>
    </submittedName>
</protein>
<feature type="compositionally biased region" description="Low complexity" evidence="1">
    <location>
        <begin position="475"/>
        <end position="493"/>
    </location>
</feature>
<feature type="region of interest" description="Disordered" evidence="1">
    <location>
        <begin position="749"/>
        <end position="775"/>
    </location>
</feature>